<keyword evidence="2" id="KW-1185">Reference proteome</keyword>
<reference evidence="1 2" key="2">
    <citation type="submission" date="2019-09" db="EMBL/GenBank/DDBJ databases">
        <title>Complete genome sequencing of four Arcobacter species reveals a diverse suite of mobile elements.</title>
        <authorList>
            <person name="Miller W.G."/>
            <person name="Yee E."/>
            <person name="Bono J.L."/>
        </authorList>
    </citation>
    <scope>NUCLEOTIDE SEQUENCE [LARGE SCALE GENOMIC DNA]</scope>
    <source>
        <strain evidence="1 2">LMG 26638</strain>
    </source>
</reference>
<evidence type="ECO:0000313" key="2">
    <source>
        <dbReference type="Proteomes" id="UP000322726"/>
    </source>
</evidence>
<reference evidence="1 2" key="3">
    <citation type="submission" date="2019-09" db="EMBL/GenBank/DDBJ databases">
        <title>Taxonomic note: a critical rebuttal of the proposed division of the genus Arcobacter into six genera, emended descriptions of Arcobacter anaerophilus and the genus Arcobacter, and an assessment of genus-level boundaries for Epsilonproteobacteria using in silico genomic comparator tools.</title>
        <authorList>
            <person name="On S.L.W."/>
            <person name="Miller W.G."/>
            <person name="Biggs P."/>
            <person name="Cornelius A."/>
            <person name="Vandamme P."/>
        </authorList>
    </citation>
    <scope>NUCLEOTIDE SEQUENCE [LARGE SCALE GENOMIC DNA]</scope>
    <source>
        <strain evidence="1 2">LMG 26638</strain>
    </source>
</reference>
<sequence length="140" mass="16236">MKKSIFFILCLTSLLSASQIKVLEYAEYIAHGAHASAKNLDEIFRVTKNDKSTLYRYSTARYSGQVEILCTGETFPFQIRTIDGKFEDVNSIWSPMPYFTAYFQISDRMFEPGIRMVTILKNNKEYICLEDKKTCVKKQN</sequence>
<dbReference type="EMBL" id="CP035928">
    <property type="protein sequence ID" value="QEP34618.1"/>
    <property type="molecule type" value="Genomic_DNA"/>
</dbReference>
<protein>
    <submittedName>
        <fullName evidence="1">Uncharacterized protein</fullName>
    </submittedName>
</protein>
<proteinExistence type="predicted"/>
<name>A0A5C2H8S3_9BACT</name>
<dbReference type="AlphaFoldDB" id="A0A5C2H8S3"/>
<accession>A0A5C2H8S3</accession>
<evidence type="ECO:0000313" key="1">
    <source>
        <dbReference type="EMBL" id="QEP34618.1"/>
    </source>
</evidence>
<gene>
    <name evidence="1" type="ORF">APAC_1510</name>
</gene>
<reference evidence="2" key="1">
    <citation type="submission" date="2019-09" db="EMBL/GenBank/DDBJ databases">
        <title>Complete genome sequencing of four Arcobacter species reveals a diverse suite of mobile elements.</title>
        <authorList>
            <person name="On S.L.W."/>
            <person name="Miller W.G."/>
            <person name="Biggs P."/>
            <person name="Cornelius A."/>
            <person name="Vandamme P."/>
        </authorList>
    </citation>
    <scope>NUCLEOTIDE SEQUENCE [LARGE SCALE GENOMIC DNA]</scope>
    <source>
        <strain evidence="2">LMG 26638</strain>
    </source>
</reference>
<organism evidence="1 2">
    <name type="scientific">Malaciobacter pacificus</name>
    <dbReference type="NCBI Taxonomy" id="1080223"/>
    <lineage>
        <taxon>Bacteria</taxon>
        <taxon>Pseudomonadati</taxon>
        <taxon>Campylobacterota</taxon>
        <taxon>Epsilonproteobacteria</taxon>
        <taxon>Campylobacterales</taxon>
        <taxon>Arcobacteraceae</taxon>
        <taxon>Malaciobacter</taxon>
    </lineage>
</organism>
<dbReference type="Proteomes" id="UP000322726">
    <property type="component" value="Chromosome"/>
</dbReference>
<dbReference type="RefSeq" id="WP_130233548.1">
    <property type="nucleotide sequence ID" value="NZ_BMEF01000007.1"/>
</dbReference>
<dbReference type="KEGG" id="apai:APAC_1510"/>